<dbReference type="InterPro" id="IPR025202">
    <property type="entry name" value="PLD-like_dom"/>
</dbReference>
<dbReference type="Proteomes" id="UP000593932">
    <property type="component" value="Chromosome"/>
</dbReference>
<gene>
    <name evidence="2" type="ORF">INQ42_06765</name>
</gene>
<dbReference type="Gene3D" id="3.30.870.10">
    <property type="entry name" value="Endonuclease Chain A"/>
    <property type="match status" value="2"/>
</dbReference>
<dbReference type="SUPFAM" id="SSF56024">
    <property type="entry name" value="Phospholipase D/nuclease"/>
    <property type="match status" value="2"/>
</dbReference>
<evidence type="ECO:0000313" key="2">
    <source>
        <dbReference type="EMBL" id="QOW21013.1"/>
    </source>
</evidence>
<evidence type="ECO:0000259" key="1">
    <source>
        <dbReference type="PROSITE" id="PS50035"/>
    </source>
</evidence>
<dbReference type="RefSeq" id="WP_194033610.1">
    <property type="nucleotide sequence ID" value="NZ_CP063657.1"/>
</dbReference>
<sequence>MIGKRHVFRWPTILATLGLLVVALAISSRLPSLEGRSQSARLADSADTLLGKGIQPFARANPGLSGVLPLSRGDDAFAARVALAEGAERTLDVQYYIWRNDMSGTLLLEALHRAADRGVRVRLLLDDNNTPGLDPLLATLDTHPLIEVRLFNPFPHRNWRWLDYLTDFARLNRRMHNKSFTADNQATIMGGRNVGDEYFDAGDGVLFVDLDVLAVGPVVDEVSRDFDLYWASESSYPLRGLVPAAPPGALDALAAAASVVERDPAARAYLRALDDSPYLQALASGDLGLEWVPVQLLSDDPAKGLGRAPRESLLSERLQQVIGTPDAELQIVSAYFVPTAFGVDYLAGLAGEGVKVTVLTNSLAATDVTAVHAGYAKRRKPLLDAGITLYEMKPETADVPIVRRKLTGSSASSLHAKVFAADRRRAFIGSFNFDPRSANLNTEMGLVVESSAIASGVADRFKQLVPASAWLVRRGTHGKLVWVEQGDNKDDDRVLTEEPGNGFWLNAAVRGMEALPIEWLL</sequence>
<dbReference type="SMART" id="SM00155">
    <property type="entry name" value="PLDc"/>
    <property type="match status" value="2"/>
</dbReference>
<dbReference type="PANTHER" id="PTHR21248:SF12">
    <property type="entry name" value="CARDIOLIPIN SYNTHASE C"/>
    <property type="match status" value="1"/>
</dbReference>
<dbReference type="PROSITE" id="PS50035">
    <property type="entry name" value="PLD"/>
    <property type="match status" value="2"/>
</dbReference>
<dbReference type="InterPro" id="IPR001736">
    <property type="entry name" value="PLipase_D/transphosphatidylase"/>
</dbReference>
<accession>A0A7S6UIQ0</accession>
<feature type="domain" description="PLD phosphodiesterase" evidence="1">
    <location>
        <begin position="171"/>
        <end position="198"/>
    </location>
</feature>
<evidence type="ECO:0000313" key="3">
    <source>
        <dbReference type="Proteomes" id="UP000593932"/>
    </source>
</evidence>
<name>A0A7S6UIQ0_9GAMM</name>
<dbReference type="PANTHER" id="PTHR21248">
    <property type="entry name" value="CARDIOLIPIN SYNTHASE"/>
    <property type="match status" value="1"/>
</dbReference>
<dbReference type="CDD" id="cd09113">
    <property type="entry name" value="PLDc_ymdC_like_2"/>
    <property type="match status" value="1"/>
</dbReference>
<keyword evidence="3" id="KW-1185">Reference proteome</keyword>
<dbReference type="CDD" id="cd09111">
    <property type="entry name" value="PLDc_ymdC_like_1"/>
    <property type="match status" value="1"/>
</dbReference>
<protein>
    <submittedName>
        <fullName evidence="2">Phospholipase D family protein</fullName>
    </submittedName>
</protein>
<reference evidence="2 3" key="1">
    <citation type="submission" date="2020-10" db="EMBL/GenBank/DDBJ databases">
        <title>complete genome sequencing of Lysobacter sp. H23M41.</title>
        <authorList>
            <person name="Bae J.-W."/>
            <person name="Lee S.-Y."/>
        </authorList>
    </citation>
    <scope>NUCLEOTIDE SEQUENCE [LARGE SCALE GENOMIC DNA]</scope>
    <source>
        <strain evidence="2 3">H23M41</strain>
    </source>
</reference>
<dbReference type="Pfam" id="PF13091">
    <property type="entry name" value="PLDc_2"/>
    <property type="match status" value="2"/>
</dbReference>
<dbReference type="EMBL" id="CP063657">
    <property type="protein sequence ID" value="QOW21013.1"/>
    <property type="molecule type" value="Genomic_DNA"/>
</dbReference>
<proteinExistence type="predicted"/>
<organism evidence="2 3">
    <name type="scientific">Novilysobacter avium</name>
    <dbReference type="NCBI Taxonomy" id="2781023"/>
    <lineage>
        <taxon>Bacteria</taxon>
        <taxon>Pseudomonadati</taxon>
        <taxon>Pseudomonadota</taxon>
        <taxon>Gammaproteobacteria</taxon>
        <taxon>Lysobacterales</taxon>
        <taxon>Lysobacteraceae</taxon>
        <taxon>Novilysobacter</taxon>
    </lineage>
</organism>
<feature type="domain" description="PLD phosphodiesterase" evidence="1">
    <location>
        <begin position="410"/>
        <end position="437"/>
    </location>
</feature>